<evidence type="ECO:0000313" key="2">
    <source>
        <dbReference type="EMBL" id="MDW4824198.1"/>
    </source>
</evidence>
<gene>
    <name evidence="1" type="ORF">OS133_05080</name>
    <name evidence="2" type="ORF">OS134_09040</name>
</gene>
<dbReference type="EMBL" id="JAPMLD010000003">
    <property type="protein sequence ID" value="MDW4824198.1"/>
    <property type="molecule type" value="Genomic_DNA"/>
</dbReference>
<keyword evidence="4" id="KW-1185">Reference proteome</keyword>
<dbReference type="Proteomes" id="UP001259340">
    <property type="component" value="Unassembled WGS sequence"/>
</dbReference>
<evidence type="ECO:0000313" key="1">
    <source>
        <dbReference type="EMBL" id="MDR8523057.1"/>
    </source>
</evidence>
<evidence type="ECO:0000313" key="3">
    <source>
        <dbReference type="Proteomes" id="UP001259340"/>
    </source>
</evidence>
<reference evidence="1" key="2">
    <citation type="submission" date="2022-11" db="EMBL/GenBank/DDBJ databases">
        <title>Prophages regulate Shewanella fidelis motility and biofilm formation: implications for gut colonization dynamics in Ciona robusta.</title>
        <authorList>
            <person name="Natarajan O."/>
            <person name="Gibboney S.L."/>
            <person name="Young M.N."/>
            <person name="Lim S.J."/>
            <person name="Pluta N."/>
            <person name="Atkinson C.G.F."/>
            <person name="Leigh B.A."/>
            <person name="Liberti A."/>
            <person name="Kees E."/>
            <person name="Breitbart M."/>
            <person name="Gralnick J."/>
            <person name="Dishaw L.J."/>
        </authorList>
    </citation>
    <scope>NUCLEOTIDE SEQUENCE</scope>
    <source>
        <strain evidence="1">3313</strain>
    </source>
</reference>
<dbReference type="AlphaFoldDB" id="A0AAW8NJL5"/>
<name>A0AAW8NJL5_9GAMM</name>
<dbReference type="InterPro" id="IPR021250">
    <property type="entry name" value="DUF2789"/>
</dbReference>
<dbReference type="Pfam" id="PF10982">
    <property type="entry name" value="DUF2789"/>
    <property type="match status" value="1"/>
</dbReference>
<sequence length="82" mass="9448">MDTTPQDLPHLFSQLGLANDDKAIEKFIREHQLPSNILLQQAAFWTVSQKHFLAECLNEDAQWTEVIDQLDTLLRQTKSKAL</sequence>
<dbReference type="Proteomes" id="UP001271263">
    <property type="component" value="Unassembled WGS sequence"/>
</dbReference>
<dbReference type="EMBL" id="JAPMLE010000001">
    <property type="protein sequence ID" value="MDR8523057.1"/>
    <property type="molecule type" value="Genomic_DNA"/>
</dbReference>
<dbReference type="InterPro" id="IPR038086">
    <property type="entry name" value="DUF2789_sf"/>
</dbReference>
<evidence type="ECO:0000313" key="4">
    <source>
        <dbReference type="Proteomes" id="UP001271263"/>
    </source>
</evidence>
<proteinExistence type="predicted"/>
<organism evidence="1 3">
    <name type="scientific">Shewanella fidelis</name>
    <dbReference type="NCBI Taxonomy" id="173509"/>
    <lineage>
        <taxon>Bacteria</taxon>
        <taxon>Pseudomonadati</taxon>
        <taxon>Pseudomonadota</taxon>
        <taxon>Gammaproteobacteria</taxon>
        <taxon>Alteromonadales</taxon>
        <taxon>Shewanellaceae</taxon>
        <taxon>Shewanella</taxon>
    </lineage>
</organism>
<comment type="caution">
    <text evidence="1">The sequence shown here is derived from an EMBL/GenBank/DDBJ whole genome shotgun (WGS) entry which is preliminary data.</text>
</comment>
<protein>
    <submittedName>
        <fullName evidence="1">DUF2789 domain-containing protein</fullName>
    </submittedName>
</protein>
<dbReference type="RefSeq" id="WP_310654191.1">
    <property type="nucleotide sequence ID" value="NZ_JAPMLA010000003.1"/>
</dbReference>
<reference evidence="2 4" key="1">
    <citation type="journal article" date="2022" name="bioRxiv">
        <title>Prophages regulate Shewanella fidelis 3313 motility and biofilm formation: implications for gut colonization dynamics in Ciona robusta.</title>
        <authorList>
            <person name="Natarajan O."/>
            <person name="Gibboney S.L."/>
            <person name="Young M.N."/>
            <person name="Lim S.J."/>
            <person name="Pluta N."/>
            <person name="Atkinson C.G."/>
            <person name="Leigh B.A."/>
            <person name="Liberti A."/>
            <person name="Kees E.D."/>
            <person name="Breitbart M."/>
            <person name="Gralnick J.A."/>
            <person name="Dishaw L.J."/>
        </authorList>
    </citation>
    <scope>NUCLEOTIDE SEQUENCE [LARGE SCALE GENOMIC DNA]</scope>
    <source>
        <strain evidence="2 4">JG4066</strain>
    </source>
</reference>
<dbReference type="Gene3D" id="1.10.10.1130">
    <property type="entry name" value="Uncharacterised protein PF10982, DUF2789"/>
    <property type="match status" value="1"/>
</dbReference>
<accession>A0AAW8NJL5</accession>